<proteinExistence type="predicted"/>
<accession>A0A023D4A9</accession>
<dbReference type="Pfam" id="PF13432">
    <property type="entry name" value="TPR_16"/>
    <property type="match status" value="3"/>
</dbReference>
<evidence type="ECO:0000313" key="4">
    <source>
        <dbReference type="EMBL" id="GAJ28600.1"/>
    </source>
</evidence>
<comment type="caution">
    <text evidence="4">The sequence shown here is derived from an EMBL/GenBank/DDBJ whole genome shotgun (WGS) entry which is preliminary data.</text>
</comment>
<evidence type="ECO:0000256" key="1">
    <source>
        <dbReference type="ARBA" id="ARBA00022737"/>
    </source>
</evidence>
<gene>
    <name evidence="4" type="ORF">Amme_031_062</name>
</gene>
<dbReference type="Gene3D" id="1.25.40.10">
    <property type="entry name" value="Tetratricopeptide repeat domain"/>
    <property type="match status" value="2"/>
</dbReference>
<reference evidence="5" key="1">
    <citation type="journal article" date="2014" name="FEMS Microbiol. Lett.">
        <title>Draft Genomic DNA Sequence of the Facultatively Methylotrophic Bacterium Acidomonas methanolica type strain MB58.</title>
        <authorList>
            <person name="Higashiura N."/>
            <person name="Hadano H."/>
            <person name="Hirakawa H."/>
            <person name="Matsutani M."/>
            <person name="Takabe S."/>
            <person name="Matsushita K."/>
            <person name="Azuma Y."/>
        </authorList>
    </citation>
    <scope>NUCLEOTIDE SEQUENCE [LARGE SCALE GENOMIC DNA]</scope>
    <source>
        <strain evidence="5">MB58</strain>
    </source>
</reference>
<dbReference type="EMBL" id="BAND01000031">
    <property type="protein sequence ID" value="GAJ28600.1"/>
    <property type="molecule type" value="Genomic_DNA"/>
</dbReference>
<keyword evidence="1" id="KW-0677">Repeat</keyword>
<dbReference type="SMART" id="SM00028">
    <property type="entry name" value="TPR"/>
    <property type="match status" value="4"/>
</dbReference>
<dbReference type="PANTHER" id="PTHR44858:SF18">
    <property type="entry name" value="TETRATRICOPEPTIDE REPEAT (TPR) PROTEIN"/>
    <property type="match status" value="1"/>
</dbReference>
<dbReference type="InterPro" id="IPR011990">
    <property type="entry name" value="TPR-like_helical_dom_sf"/>
</dbReference>
<protein>
    <submittedName>
        <fullName evidence="4">O-linked N-acetylglucosamine transferase/flagellin modification protein FlbA</fullName>
    </submittedName>
</protein>
<dbReference type="Proteomes" id="UP000019760">
    <property type="component" value="Unassembled WGS sequence"/>
</dbReference>
<keyword evidence="4" id="KW-0969">Cilium</keyword>
<dbReference type="InterPro" id="IPR050498">
    <property type="entry name" value="Ycf3"/>
</dbReference>
<keyword evidence="5" id="KW-1185">Reference proteome</keyword>
<keyword evidence="4" id="KW-0808">Transferase</keyword>
<evidence type="ECO:0000256" key="3">
    <source>
        <dbReference type="PROSITE-ProRule" id="PRU00339"/>
    </source>
</evidence>
<dbReference type="OrthoDB" id="9778733at2"/>
<keyword evidence="2 3" id="KW-0802">TPR repeat</keyword>
<evidence type="ECO:0000256" key="2">
    <source>
        <dbReference type="ARBA" id="ARBA00022803"/>
    </source>
</evidence>
<dbReference type="PROSITE" id="PS50005">
    <property type="entry name" value="TPR"/>
    <property type="match status" value="2"/>
</dbReference>
<dbReference type="SUPFAM" id="SSF53756">
    <property type="entry name" value="UDP-Glycosyltransferase/glycogen phosphorylase"/>
    <property type="match status" value="1"/>
</dbReference>
<dbReference type="InterPro" id="IPR019734">
    <property type="entry name" value="TPR_rpt"/>
</dbReference>
<feature type="repeat" description="TPR" evidence="3">
    <location>
        <begin position="108"/>
        <end position="141"/>
    </location>
</feature>
<dbReference type="RefSeq" id="WP_081797493.1">
    <property type="nucleotide sequence ID" value="NZ_BAND01000031.1"/>
</dbReference>
<keyword evidence="4" id="KW-0282">Flagellum</keyword>
<dbReference type="PANTHER" id="PTHR44858">
    <property type="entry name" value="TETRATRICOPEPTIDE REPEAT PROTEIN 6"/>
    <property type="match status" value="1"/>
</dbReference>
<dbReference type="AlphaFoldDB" id="A0A023D4A9"/>
<dbReference type="SUPFAM" id="SSF48452">
    <property type="entry name" value="TPR-like"/>
    <property type="match status" value="2"/>
</dbReference>
<feature type="repeat" description="TPR" evidence="3">
    <location>
        <begin position="210"/>
        <end position="243"/>
    </location>
</feature>
<keyword evidence="4" id="KW-0966">Cell projection</keyword>
<dbReference type="GO" id="GO:0016740">
    <property type="term" value="F:transferase activity"/>
    <property type="evidence" value="ECO:0007669"/>
    <property type="project" value="UniProtKB-KW"/>
</dbReference>
<evidence type="ECO:0000313" key="5">
    <source>
        <dbReference type="Proteomes" id="UP000019760"/>
    </source>
</evidence>
<dbReference type="Gene3D" id="3.40.50.2000">
    <property type="entry name" value="Glycogen Phosphorylase B"/>
    <property type="match status" value="1"/>
</dbReference>
<reference evidence="4 5" key="2">
    <citation type="journal article" date="2014" name="FEMS Microbiol. Lett.">
        <title>Draft genomic DNA sequence of the facultatively methylotrophic bacterium Acidomonas methanolica type strain MB58.</title>
        <authorList>
            <person name="Higashiura N."/>
            <person name="Hadano H."/>
            <person name="Hirakawa H."/>
            <person name="Matsutani M."/>
            <person name="Takabe S."/>
            <person name="Matsushita K."/>
            <person name="Azuma Y."/>
        </authorList>
    </citation>
    <scope>NUCLEOTIDE SEQUENCE [LARGE SCALE GENOMIC DNA]</scope>
    <source>
        <strain evidence="4 5">MB58</strain>
    </source>
</reference>
<organism evidence="4 5">
    <name type="scientific">Acidomonas methanolica NBRC 104435</name>
    <dbReference type="NCBI Taxonomy" id="1231351"/>
    <lineage>
        <taxon>Bacteria</taxon>
        <taxon>Pseudomonadati</taxon>
        <taxon>Pseudomonadota</taxon>
        <taxon>Alphaproteobacteria</taxon>
        <taxon>Acetobacterales</taxon>
        <taxon>Acetobacteraceae</taxon>
        <taxon>Acidomonas</taxon>
    </lineage>
</organism>
<sequence length="577" mass="64567">MATVPSSSPAPETLMDAMKRQDWPGARRAALSVLAREPDHLTALALLGECEMNLGRVACALAPLNRCVRLGGQFVHRILLAICLRRLKRHPEAHRQRDLAASAVPHSAMAYFLLANSFESDGLHERARAYYEHARALNPADGVILHRLGCCLVILGEPEQACIHLRDACSADMTNANYHTDYSSALAGCGRFEDARLEAETATLLSPASRVAYHNLGHALLNLDRSEDAVAAFDRALDILPTEPRTRFSRSTALLKAGNFAEGWKDYEYRWQDCQVMRTDLSAPLWQGEDLHGKSILLHGEQGFGDSLQFIRFAEELNRRGARVTVQVGFPLVRLFESVRGVARVMTILPPDLRLDYHLPMASLPYRLGLTPDTIPSAPYLFVGEKEIERQGGAVRRHMTQESQTPDLVVGLVWAGEARKHQPRAHLVDRRRSMPLESLRPLFSVEGLRFCSFQLGDAKQQIGTSGLPVVDVTDGIGDFADTAARLFGIDLLIAVDTSIVHLAGGLGLPVWMISRSDGCWRWLEKRSDTPWYPTMHIFRQTSPGDWNDVAEQLRARLFRWSNTYRCMRFDRMEMAAK</sequence>
<name>A0A023D4A9_ACIMT</name>